<evidence type="ECO:0000256" key="2">
    <source>
        <dbReference type="SAM" id="Phobius"/>
    </source>
</evidence>
<feature type="transmembrane region" description="Helical" evidence="2">
    <location>
        <begin position="46"/>
        <end position="68"/>
    </location>
</feature>
<evidence type="ECO:0000313" key="3">
    <source>
        <dbReference type="EMBL" id="GBN66124.1"/>
    </source>
</evidence>
<dbReference type="EMBL" id="BGPR01222877">
    <property type="protein sequence ID" value="GBN66203.1"/>
    <property type="molecule type" value="Genomic_DNA"/>
</dbReference>
<proteinExistence type="predicted"/>
<keyword evidence="2" id="KW-1133">Transmembrane helix</keyword>
<dbReference type="EMBL" id="BGPR01222837">
    <property type="protein sequence ID" value="GBN66124.1"/>
    <property type="molecule type" value="Genomic_DNA"/>
</dbReference>
<comment type="caution">
    <text evidence="5">The sequence shown here is derived from an EMBL/GenBank/DDBJ whole genome shotgun (WGS) entry which is preliminary data.</text>
</comment>
<keyword evidence="2" id="KW-0472">Membrane</keyword>
<sequence length="96" mass="10838">MIMHRTEGALVQNVIDRNPQNPQSPDDQPVEPICNRNLWGYPLWKWIVGIVSLNIILIVIVVCVLTFIPQSDNTVQLRGHFNKSSSELSPLPDPPI</sequence>
<evidence type="ECO:0000313" key="7">
    <source>
        <dbReference type="Proteomes" id="UP000499080"/>
    </source>
</evidence>
<reference evidence="5 7" key="1">
    <citation type="journal article" date="2019" name="Sci. Rep.">
        <title>Orb-weaving spider Araneus ventricosus genome elucidates the spidroin gene catalogue.</title>
        <authorList>
            <person name="Kono N."/>
            <person name="Nakamura H."/>
            <person name="Ohtoshi R."/>
            <person name="Moran D.A.P."/>
            <person name="Shinohara A."/>
            <person name="Yoshida Y."/>
            <person name="Fujiwara M."/>
            <person name="Mori M."/>
            <person name="Tomita M."/>
            <person name="Arakawa K."/>
        </authorList>
    </citation>
    <scope>NUCLEOTIDE SEQUENCE [LARGE SCALE GENOMIC DNA]</scope>
</reference>
<protein>
    <submittedName>
        <fullName evidence="5">Uncharacterized protein</fullName>
    </submittedName>
</protein>
<organism evidence="5 7">
    <name type="scientific">Araneus ventricosus</name>
    <name type="common">Orbweaver spider</name>
    <name type="synonym">Epeira ventricosa</name>
    <dbReference type="NCBI Taxonomy" id="182803"/>
    <lineage>
        <taxon>Eukaryota</taxon>
        <taxon>Metazoa</taxon>
        <taxon>Ecdysozoa</taxon>
        <taxon>Arthropoda</taxon>
        <taxon>Chelicerata</taxon>
        <taxon>Arachnida</taxon>
        <taxon>Araneae</taxon>
        <taxon>Araneomorphae</taxon>
        <taxon>Entelegynae</taxon>
        <taxon>Araneoidea</taxon>
        <taxon>Araneidae</taxon>
        <taxon>Araneus</taxon>
    </lineage>
</organism>
<feature type="region of interest" description="Disordered" evidence="1">
    <location>
        <begin position="1"/>
        <end position="30"/>
    </location>
</feature>
<keyword evidence="7" id="KW-1185">Reference proteome</keyword>
<accession>A0A4Y2QSC1</accession>
<keyword evidence="2" id="KW-0812">Transmembrane</keyword>
<dbReference type="EMBL" id="BGPR01222871">
    <property type="protein sequence ID" value="GBN66188.1"/>
    <property type="molecule type" value="Genomic_DNA"/>
</dbReference>
<evidence type="ECO:0000313" key="5">
    <source>
        <dbReference type="EMBL" id="GBN66188.1"/>
    </source>
</evidence>
<dbReference type="AlphaFoldDB" id="A0A4Y2QSC1"/>
<evidence type="ECO:0000313" key="6">
    <source>
        <dbReference type="EMBL" id="GBN66203.1"/>
    </source>
</evidence>
<name>A0A4Y2QSC1_ARAVE</name>
<dbReference type="EMBL" id="BGPR01222854">
    <property type="protein sequence ID" value="GBN66154.1"/>
    <property type="molecule type" value="Genomic_DNA"/>
</dbReference>
<feature type="compositionally biased region" description="Low complexity" evidence="1">
    <location>
        <begin position="18"/>
        <end position="27"/>
    </location>
</feature>
<evidence type="ECO:0000256" key="1">
    <source>
        <dbReference type="SAM" id="MobiDB-lite"/>
    </source>
</evidence>
<dbReference type="Proteomes" id="UP000499080">
    <property type="component" value="Unassembled WGS sequence"/>
</dbReference>
<evidence type="ECO:0000313" key="4">
    <source>
        <dbReference type="EMBL" id="GBN66154.1"/>
    </source>
</evidence>
<gene>
    <name evidence="5" type="ORF">AVEN_148731_1</name>
    <name evidence="6" type="ORF">AVEN_162578_1</name>
    <name evidence="3" type="ORF">AVEN_244210_1</name>
    <name evidence="4" type="ORF">AVEN_67767_1</name>
</gene>